<reference evidence="3 4" key="1">
    <citation type="submission" date="2018-08" db="EMBL/GenBank/DDBJ databases">
        <title>Meiothermus granaticius genome AF-68 sequencing project.</title>
        <authorList>
            <person name="Da Costa M.S."/>
            <person name="Albuquerque L."/>
            <person name="Raposo P."/>
            <person name="Froufe H.J.C."/>
            <person name="Barroso C.S."/>
            <person name="Egas C."/>
        </authorList>
    </citation>
    <scope>NUCLEOTIDE SEQUENCE [LARGE SCALE GENOMIC DNA]</scope>
    <source>
        <strain evidence="3 4">AF-68</strain>
    </source>
</reference>
<dbReference type="Pfam" id="PF20432">
    <property type="entry name" value="Xre-like-HTH"/>
    <property type="match status" value="1"/>
</dbReference>
<accession>A0A399F2Y4</accession>
<dbReference type="GO" id="GO:0003677">
    <property type="term" value="F:DNA binding"/>
    <property type="evidence" value="ECO:0007669"/>
    <property type="project" value="InterPro"/>
</dbReference>
<sequence length="135" mass="15135">MSHMGTPLFLRLDGSPDDVASIREGLPVELITEVARRYDLSQHDVLEAAGIPRSSLHRYKGLGRLTREQSNRLYRVVYLLRRAEELFGTPHLAASWMKGPKVFLHGSSPLSYLDTEPGFQAVEHLLGRLEDGPVT</sequence>
<dbReference type="InterPro" id="IPR011979">
    <property type="entry name" value="Antitox_Xre"/>
</dbReference>
<dbReference type="EMBL" id="QWLB01000086">
    <property type="protein sequence ID" value="RIH90380.1"/>
    <property type="molecule type" value="Genomic_DNA"/>
</dbReference>
<keyword evidence="4" id="KW-1185">Reference proteome</keyword>
<organism evidence="3 4">
    <name type="scientific">Meiothermus granaticius NBRC 107808</name>
    <dbReference type="NCBI Taxonomy" id="1227551"/>
    <lineage>
        <taxon>Bacteria</taxon>
        <taxon>Thermotogati</taxon>
        <taxon>Deinococcota</taxon>
        <taxon>Deinococci</taxon>
        <taxon>Thermales</taxon>
        <taxon>Thermaceae</taxon>
        <taxon>Meiothermus</taxon>
    </lineage>
</organism>
<comment type="caution">
    <text evidence="3">The sequence shown here is derived from an EMBL/GenBank/DDBJ whole genome shotgun (WGS) entry which is preliminary data.</text>
</comment>
<dbReference type="OrthoDB" id="5770459at2"/>
<protein>
    <submittedName>
        <fullName evidence="3">Putative toxin-antitoxin system antitoxin component</fullName>
    </submittedName>
</protein>
<evidence type="ECO:0000259" key="2">
    <source>
        <dbReference type="Pfam" id="PF20432"/>
    </source>
</evidence>
<dbReference type="Proteomes" id="UP000266178">
    <property type="component" value="Unassembled WGS sequence"/>
</dbReference>
<evidence type="ECO:0000313" key="3">
    <source>
        <dbReference type="EMBL" id="RIH90380.1"/>
    </source>
</evidence>
<feature type="domain" description="Antitoxin Xre-like helix-turn-helix" evidence="2">
    <location>
        <begin position="19"/>
        <end position="77"/>
    </location>
</feature>
<proteinExistence type="predicted"/>
<feature type="domain" description="Antitoxin Xre/MbcA/ParS-like toxin-binding" evidence="1">
    <location>
        <begin position="83"/>
        <end position="132"/>
    </location>
</feature>
<dbReference type="NCBIfam" id="TIGR02293">
    <property type="entry name" value="TAS_TIGR02293"/>
    <property type="match status" value="1"/>
</dbReference>
<dbReference type="AlphaFoldDB" id="A0A399F2Y4"/>
<dbReference type="InterPro" id="IPR024467">
    <property type="entry name" value="Xre/MbcA/ParS-like_toxin-bd"/>
</dbReference>
<name>A0A399F2Y4_9DEIN</name>
<dbReference type="InterPro" id="IPR046847">
    <property type="entry name" value="Xre-like_HTH"/>
</dbReference>
<evidence type="ECO:0000259" key="1">
    <source>
        <dbReference type="Pfam" id="PF09722"/>
    </source>
</evidence>
<evidence type="ECO:0000313" key="4">
    <source>
        <dbReference type="Proteomes" id="UP000266178"/>
    </source>
</evidence>
<dbReference type="Pfam" id="PF09722">
    <property type="entry name" value="Xre_MbcA_ParS_C"/>
    <property type="match status" value="1"/>
</dbReference>
<gene>
    <name evidence="3" type="ORF">Mgrana_03255</name>
</gene>